<accession>A0A3B0TPF7</accession>
<gene>
    <name evidence="3" type="ORF">MNBD_ALPHA12-274</name>
</gene>
<dbReference type="SMART" id="SM00267">
    <property type="entry name" value="GGDEF"/>
    <property type="match status" value="1"/>
</dbReference>
<dbReference type="InterPro" id="IPR043128">
    <property type="entry name" value="Rev_trsase/Diguanyl_cyclase"/>
</dbReference>
<sequence length="350" mass="39362">MADEEFERALSYSNSALSMLKRGRVPPYPQFYELFYVYATGVNSALNERINAVYSERGTPKMERVENLYNEFLKAREVDERINAVSELMSKNIDSMQIAIHDASQSANSYSGSLQKASTSLDGGLDSIALSELTQKLLAETKQMQKTNKELETRLENSRDDVTLLQHDLEEMRRESMTDSLTQIYNRKCFDQQLNKRILEAQSDGTPLCLIILDIDHFKNFNDKFGHQTGDQVLRLVAMTLSANTKGKDMAARYGGEEFAIILPDIELKDAARLSDTIRKTIQSKELLKRSTNEKLGRITASFGVAKLTASDSATSLIERADRALYAAKRSGRNKVVSENDKVMLTQNAA</sequence>
<feature type="domain" description="GGDEF" evidence="2">
    <location>
        <begin position="206"/>
        <end position="341"/>
    </location>
</feature>
<dbReference type="GO" id="GO:1902201">
    <property type="term" value="P:negative regulation of bacterial-type flagellum-dependent cell motility"/>
    <property type="evidence" value="ECO:0007669"/>
    <property type="project" value="TreeGrafter"/>
</dbReference>
<evidence type="ECO:0000259" key="2">
    <source>
        <dbReference type="PROSITE" id="PS50887"/>
    </source>
</evidence>
<feature type="coiled-coil region" evidence="1">
    <location>
        <begin position="130"/>
        <end position="175"/>
    </location>
</feature>
<dbReference type="NCBIfam" id="TIGR00254">
    <property type="entry name" value="GGDEF"/>
    <property type="match status" value="1"/>
</dbReference>
<keyword evidence="1" id="KW-0175">Coiled coil</keyword>
<dbReference type="CDD" id="cd01949">
    <property type="entry name" value="GGDEF"/>
    <property type="match status" value="1"/>
</dbReference>
<dbReference type="GO" id="GO:0005886">
    <property type="term" value="C:plasma membrane"/>
    <property type="evidence" value="ECO:0007669"/>
    <property type="project" value="TreeGrafter"/>
</dbReference>
<reference evidence="3" key="1">
    <citation type="submission" date="2018-06" db="EMBL/GenBank/DDBJ databases">
        <authorList>
            <person name="Zhirakovskaya E."/>
        </authorList>
    </citation>
    <scope>NUCLEOTIDE SEQUENCE</scope>
</reference>
<dbReference type="FunFam" id="3.30.70.270:FF:000001">
    <property type="entry name" value="Diguanylate cyclase domain protein"/>
    <property type="match status" value="1"/>
</dbReference>
<dbReference type="PROSITE" id="PS50887">
    <property type="entry name" value="GGDEF"/>
    <property type="match status" value="1"/>
</dbReference>
<evidence type="ECO:0000313" key="3">
    <source>
        <dbReference type="EMBL" id="VAW19848.1"/>
    </source>
</evidence>
<protein>
    <recommendedName>
        <fullName evidence="2">GGDEF domain-containing protein</fullName>
    </recommendedName>
</protein>
<dbReference type="Pfam" id="PF00990">
    <property type="entry name" value="GGDEF"/>
    <property type="match status" value="1"/>
</dbReference>
<name>A0A3B0TPF7_9ZZZZ</name>
<dbReference type="EMBL" id="UOEO01000121">
    <property type="protein sequence ID" value="VAW19848.1"/>
    <property type="molecule type" value="Genomic_DNA"/>
</dbReference>
<dbReference type="PANTHER" id="PTHR45138">
    <property type="entry name" value="REGULATORY COMPONENTS OF SENSORY TRANSDUCTION SYSTEM"/>
    <property type="match status" value="1"/>
</dbReference>
<dbReference type="PANTHER" id="PTHR45138:SF9">
    <property type="entry name" value="DIGUANYLATE CYCLASE DGCM-RELATED"/>
    <property type="match status" value="1"/>
</dbReference>
<dbReference type="GO" id="GO:0043709">
    <property type="term" value="P:cell adhesion involved in single-species biofilm formation"/>
    <property type="evidence" value="ECO:0007669"/>
    <property type="project" value="TreeGrafter"/>
</dbReference>
<proteinExistence type="predicted"/>
<dbReference type="SUPFAM" id="SSF55073">
    <property type="entry name" value="Nucleotide cyclase"/>
    <property type="match status" value="1"/>
</dbReference>
<dbReference type="GO" id="GO:0052621">
    <property type="term" value="F:diguanylate cyclase activity"/>
    <property type="evidence" value="ECO:0007669"/>
    <property type="project" value="TreeGrafter"/>
</dbReference>
<dbReference type="InterPro" id="IPR000160">
    <property type="entry name" value="GGDEF_dom"/>
</dbReference>
<dbReference type="InterPro" id="IPR029787">
    <property type="entry name" value="Nucleotide_cyclase"/>
</dbReference>
<dbReference type="Gene3D" id="3.30.70.270">
    <property type="match status" value="1"/>
</dbReference>
<dbReference type="InterPro" id="IPR050469">
    <property type="entry name" value="Diguanylate_Cyclase"/>
</dbReference>
<evidence type="ECO:0000256" key="1">
    <source>
        <dbReference type="SAM" id="Coils"/>
    </source>
</evidence>
<organism evidence="3">
    <name type="scientific">hydrothermal vent metagenome</name>
    <dbReference type="NCBI Taxonomy" id="652676"/>
    <lineage>
        <taxon>unclassified sequences</taxon>
        <taxon>metagenomes</taxon>
        <taxon>ecological metagenomes</taxon>
    </lineage>
</organism>
<dbReference type="AlphaFoldDB" id="A0A3B0TPF7"/>